<comment type="similarity">
    <text evidence="2">Belongs to the FIP1 family.</text>
</comment>
<feature type="compositionally biased region" description="Basic and acidic residues" evidence="5">
    <location>
        <begin position="1001"/>
        <end position="1010"/>
    </location>
</feature>
<comment type="subcellular location">
    <subcellularLocation>
        <location evidence="1">Nucleus</location>
    </subcellularLocation>
</comment>
<feature type="compositionally biased region" description="Acidic residues" evidence="5">
    <location>
        <begin position="96"/>
        <end position="107"/>
    </location>
</feature>
<feature type="compositionally biased region" description="Polar residues" evidence="5">
    <location>
        <begin position="1032"/>
        <end position="1044"/>
    </location>
</feature>
<keyword evidence="4" id="KW-0539">Nucleus</keyword>
<evidence type="ECO:0000256" key="5">
    <source>
        <dbReference type="SAM" id="MobiDB-lite"/>
    </source>
</evidence>
<reference evidence="7" key="1">
    <citation type="submission" date="2020-01" db="EMBL/GenBank/DDBJ databases">
        <title>Genome sequence of Kobresia littledalei, the first chromosome-level genome in the family Cyperaceae.</title>
        <authorList>
            <person name="Qu G."/>
        </authorList>
    </citation>
    <scope>NUCLEOTIDE SEQUENCE</scope>
    <source>
        <strain evidence="7">C.B.Clarke</strain>
        <tissue evidence="7">Leaf</tissue>
    </source>
</reference>
<keyword evidence="8" id="KW-1185">Reference proteome</keyword>
<evidence type="ECO:0000313" key="7">
    <source>
        <dbReference type="EMBL" id="KAF3320494.1"/>
    </source>
</evidence>
<feature type="compositionally biased region" description="Basic and acidic residues" evidence="5">
    <location>
        <begin position="806"/>
        <end position="892"/>
    </location>
</feature>
<accession>A0A833QK54</accession>
<dbReference type="GO" id="GO:0006397">
    <property type="term" value="P:mRNA processing"/>
    <property type="evidence" value="ECO:0007669"/>
    <property type="project" value="UniProtKB-KW"/>
</dbReference>
<evidence type="ECO:0000256" key="4">
    <source>
        <dbReference type="ARBA" id="ARBA00023242"/>
    </source>
</evidence>
<dbReference type="AlphaFoldDB" id="A0A833QK54"/>
<evidence type="ECO:0000256" key="3">
    <source>
        <dbReference type="ARBA" id="ARBA00022664"/>
    </source>
</evidence>
<dbReference type="OrthoDB" id="664200at2759"/>
<dbReference type="PANTHER" id="PTHR36884:SF6">
    <property type="entry name" value="FIP1[III]-LIKE PROTEIN"/>
    <property type="match status" value="1"/>
</dbReference>
<feature type="compositionally biased region" description="Polar residues" evidence="5">
    <location>
        <begin position="974"/>
        <end position="1000"/>
    </location>
</feature>
<feature type="compositionally biased region" description="Low complexity" evidence="5">
    <location>
        <begin position="484"/>
        <end position="497"/>
    </location>
</feature>
<gene>
    <name evidence="7" type="ORF">FCM35_KLT15190</name>
</gene>
<feature type="region of interest" description="Disordered" evidence="5">
    <location>
        <begin position="202"/>
        <end position="238"/>
    </location>
</feature>
<comment type="caution">
    <text evidence="7">The sequence shown here is derived from an EMBL/GenBank/DDBJ whole genome shotgun (WGS) entry which is preliminary data.</text>
</comment>
<feature type="compositionally biased region" description="Basic and acidic residues" evidence="5">
    <location>
        <begin position="719"/>
        <end position="799"/>
    </location>
</feature>
<dbReference type="PANTHER" id="PTHR36884">
    <property type="entry name" value="FIP1[III]-LIKE PROTEIN"/>
    <property type="match status" value="1"/>
</dbReference>
<dbReference type="EMBL" id="SWLB01000029">
    <property type="protein sequence ID" value="KAF3320494.1"/>
    <property type="molecule type" value="Genomic_DNA"/>
</dbReference>
<feature type="compositionally biased region" description="Basic residues" evidence="5">
    <location>
        <begin position="1052"/>
        <end position="1061"/>
    </location>
</feature>
<evidence type="ECO:0000256" key="1">
    <source>
        <dbReference type="ARBA" id="ARBA00004123"/>
    </source>
</evidence>
<feature type="region of interest" description="Disordered" evidence="5">
    <location>
        <begin position="452"/>
        <end position="629"/>
    </location>
</feature>
<dbReference type="Proteomes" id="UP000623129">
    <property type="component" value="Unassembled WGS sequence"/>
</dbReference>
<evidence type="ECO:0000256" key="2">
    <source>
        <dbReference type="ARBA" id="ARBA00007459"/>
    </source>
</evidence>
<feature type="domain" description="Pre-mRNA polyadenylation factor Fip1" evidence="6">
    <location>
        <begin position="276"/>
        <end position="317"/>
    </location>
</feature>
<dbReference type="InterPro" id="IPR007854">
    <property type="entry name" value="Fip1_dom"/>
</dbReference>
<feature type="compositionally biased region" description="Basic and acidic residues" evidence="5">
    <location>
        <begin position="554"/>
        <end position="615"/>
    </location>
</feature>
<evidence type="ECO:0000259" key="6">
    <source>
        <dbReference type="Pfam" id="PF05182"/>
    </source>
</evidence>
<keyword evidence="3" id="KW-0507">mRNA processing</keyword>
<dbReference type="GO" id="GO:0003723">
    <property type="term" value="F:RNA binding"/>
    <property type="evidence" value="ECO:0007669"/>
    <property type="project" value="TreeGrafter"/>
</dbReference>
<dbReference type="Pfam" id="PF05182">
    <property type="entry name" value="Fip1"/>
    <property type="match status" value="1"/>
</dbReference>
<feature type="compositionally biased region" description="Acidic residues" evidence="5">
    <location>
        <begin position="542"/>
        <end position="553"/>
    </location>
</feature>
<feature type="compositionally biased region" description="Basic and acidic residues" evidence="5">
    <location>
        <begin position="939"/>
        <end position="959"/>
    </location>
</feature>
<evidence type="ECO:0000313" key="8">
    <source>
        <dbReference type="Proteomes" id="UP000623129"/>
    </source>
</evidence>
<sequence length="1061" mass="119734">MEIDDDFGDLYSDVFVAVRPEDSASSPPLAAAAAATSTGATTSVAAALSEDDWLLGGAAADKSPNQNPSKITADVADQEEPKTVIPGLGTAVSPTESDDWDDSDSDDDLKIVLNDTEHGTMDDLGYGDRDEEEDLVIVTNDDQIGVLDQDWGEEGAGPGGEGEGKEGDASKVSGLGGAGGTGPSRIGNSHAFHQHHSMYKYVRPGAPVPGGPAGGVAGQLRPPLPTGPYQGRGRGDWRPAGARMMNGRGYGMSSWGNQMRPSGLDFSLPPQKTIFDFEIDNFEEKPWRHPGADQTDYFNFGFNQDLWKDYFKRLNQLKIESTMQSKIRVYESGRSEPEYDPDLPPELAAAAKGHNAISLDNAPRNAKDNGQVDFNNQAMSHIGTRPPLPTGRAIQVEGGYGERLPSIDTRPPRMRESDSVIEIVLQDSVGDFSGADNNGQTAEQNERDFHEDVDIGDSSEPHLSHHSRRRTRSPVLQEERLNRGDSWGGDSNSNSIGETRKEKPTESVEDKPVAIEEAATKDPSGDERSDDHDERVAYTTDAENDEVNFDDPESPSKNKKESSLVETKRSDTSRGNSRSDKEEEVAQVRRSKPPREAHRASRRNDSRIVEMERATRGTNTNNNMRWRDSNDMYHHPYVNGRDRDFVPPTHAFRGRSYERFREDSVMHARRFREEDMRMDPRSGKRSITRNFEREEDVRVRKRVEEAEWRGVRKRDWDEGIDAQMKRLKEGGEVSRRGKVDREDMTERKRERDEANHRVRDKVVVEDQYRSKHREDGSRHREREERQRSKQAHEIEESRVAARTHRNGKEESKMEDRDRKMREKLLNESSTEKGSARQERGSHDDINRAFGVPEKEKHKDSTKRSRGLEACMEPRSKRRRDDRDGRQNEKLDAKGTINELGSSKKILDRSEAPPRPHHEHYTNQPDDTEDPNSDFDCTNDDSRRGRSKLERWTSHKERDYTAISTSLRAPEAAATSESKLNISGSNPRKTVGDETTGQASSDNRHLDTVERLKRRSERFKLPMPGEKEVAPASRQSDNEMASFQTEVKLERPPRKRRWTGVN</sequence>
<feature type="compositionally biased region" description="Basic and acidic residues" evidence="5">
    <location>
        <begin position="498"/>
        <end position="536"/>
    </location>
</feature>
<proteinExistence type="inferred from homology"/>
<dbReference type="InterPro" id="IPR044976">
    <property type="entry name" value="FIPS5/FIPS3-like"/>
</dbReference>
<feature type="region of interest" description="Disordered" evidence="5">
    <location>
        <begin position="57"/>
        <end position="108"/>
    </location>
</feature>
<feature type="region of interest" description="Disordered" evidence="5">
    <location>
        <begin position="719"/>
        <end position="1061"/>
    </location>
</feature>
<protein>
    <recommendedName>
        <fullName evidence="6">Pre-mRNA polyadenylation factor Fip1 domain-containing protein</fullName>
    </recommendedName>
</protein>
<name>A0A833QK54_9POAL</name>
<dbReference type="GO" id="GO:0016607">
    <property type="term" value="C:nuclear speck"/>
    <property type="evidence" value="ECO:0007669"/>
    <property type="project" value="TreeGrafter"/>
</dbReference>
<feature type="compositionally biased region" description="Basic and acidic residues" evidence="5">
    <location>
        <begin position="452"/>
        <end position="463"/>
    </location>
</feature>
<organism evidence="7 8">
    <name type="scientific">Carex littledalei</name>
    <dbReference type="NCBI Taxonomy" id="544730"/>
    <lineage>
        <taxon>Eukaryota</taxon>
        <taxon>Viridiplantae</taxon>
        <taxon>Streptophyta</taxon>
        <taxon>Embryophyta</taxon>
        <taxon>Tracheophyta</taxon>
        <taxon>Spermatophyta</taxon>
        <taxon>Magnoliopsida</taxon>
        <taxon>Liliopsida</taxon>
        <taxon>Poales</taxon>
        <taxon>Cyperaceae</taxon>
        <taxon>Cyperoideae</taxon>
        <taxon>Cariceae</taxon>
        <taxon>Carex</taxon>
        <taxon>Carex subgen. Euthyceras</taxon>
    </lineage>
</organism>
<feature type="region of interest" description="Disordered" evidence="5">
    <location>
        <begin position="148"/>
        <end position="190"/>
    </location>
</feature>
<feature type="compositionally biased region" description="Basic and acidic residues" evidence="5">
    <location>
        <begin position="904"/>
        <end position="920"/>
    </location>
</feature>
<feature type="compositionally biased region" description="Acidic residues" evidence="5">
    <location>
        <begin position="925"/>
        <end position="938"/>
    </location>
</feature>